<comment type="subcellular location">
    <subcellularLocation>
        <location evidence="10">Cytoplasm</location>
    </subcellularLocation>
</comment>
<dbReference type="InterPro" id="IPR013035">
    <property type="entry name" value="PEP_carboxykinase_C"/>
</dbReference>
<dbReference type="NCBIfam" id="NF006822">
    <property type="entry name" value="PRK09344.1-4"/>
    <property type="match status" value="1"/>
</dbReference>
<dbReference type="NCBIfam" id="NF006820">
    <property type="entry name" value="PRK09344.1-2"/>
    <property type="match status" value="1"/>
</dbReference>
<sequence>MTNGRVNPAHRLEDQGISGLGNVYYNLIEPALVEEALKRGEGTLGKGGALLVTTGTHTGRSPKDKFVVRTPSVEHSIWWENNAPMTPEAFDVLHADMLAHMKGRDYFVQDLFGGADPAYRLDVRVITELAWHGLFIRHLLRRPARDELDGFAPDWTIINCPSFTADPTRHGCRSGTVIALNFDRKMILIGGTAYAGENKKSVFTLLNYLLPEQGIMPMHCSANHAPDSPDDTAVFFGLSGTGKTTLSADPSRVLIGDDEHGWSDRGTFNFEGGCYAKTINLSAEAEPEIFATTEKFATVVENMVFDPETKELDFNDDSLTANTRCAYPLEYISNASATALGGHPKNIIMLTCDAFGVLPPIARLTPAQAMYHFLSGFTSKVAGTERGVTEPEPTFSTCFGAPFMPRRPEAYGKLLQEKIAAHGATCWLVNTGWTGGAYGTGSRMPIRATRALLTAALDGSLNTVPFRKDPNFGFEVPVSVPGVEDGLLDPRGTWSDPAAYDAQAAKLVAMFADNFAQYVPYIDEDVKAAAIG</sequence>
<protein>
    <recommendedName>
        <fullName evidence="3 10">Phosphoenolpyruvate carboxykinase (ATP)</fullName>
        <shortName evidence="10">PCK</shortName>
        <shortName evidence="10">PEP carboxykinase</shortName>
        <shortName evidence="10">PEPCK</shortName>
        <ecNumber evidence="3 10">4.1.1.49</ecNumber>
    </recommendedName>
</protein>
<dbReference type="InterPro" id="IPR001272">
    <property type="entry name" value="PEP_carboxykinase_ATP"/>
</dbReference>
<feature type="binding site" evidence="10">
    <location>
        <position position="200"/>
    </location>
    <ligand>
        <name>ATP</name>
        <dbReference type="ChEBI" id="CHEBI:30616"/>
    </ligand>
</feature>
<feature type="binding site" evidence="10">
    <location>
        <position position="324"/>
    </location>
    <ligand>
        <name>substrate</name>
    </ligand>
</feature>
<reference evidence="12" key="1">
    <citation type="journal article" date="2019" name="Int. J. Syst. Evol. Microbiol.">
        <title>The Global Catalogue of Microorganisms (GCM) 10K type strain sequencing project: providing services to taxonomists for standard genome sequencing and annotation.</title>
        <authorList>
            <consortium name="The Broad Institute Genomics Platform"/>
            <consortium name="The Broad Institute Genome Sequencing Center for Infectious Disease"/>
            <person name="Wu L."/>
            <person name="Ma J."/>
        </authorList>
    </citation>
    <scope>NUCLEOTIDE SEQUENCE [LARGE SCALE GENOMIC DNA]</scope>
    <source>
        <strain evidence="12">CGMCC 1.12750</strain>
    </source>
</reference>
<keyword evidence="8 10" id="KW-0456">Lyase</keyword>
<comment type="cofactor">
    <cofactor evidence="10">
        <name>Mn(2+)</name>
        <dbReference type="ChEBI" id="CHEBI:29035"/>
    </cofactor>
    <text evidence="10">Binds 1 Mn(2+) ion per subunit.</text>
</comment>
<feature type="binding site" evidence="10">
    <location>
        <position position="219"/>
    </location>
    <ligand>
        <name>ATP</name>
        <dbReference type="ChEBI" id="CHEBI:30616"/>
    </ligand>
</feature>
<comment type="caution">
    <text evidence="11">The sequence shown here is derived from an EMBL/GenBank/DDBJ whole genome shotgun (WGS) entry which is preliminary data.</text>
</comment>
<evidence type="ECO:0000256" key="5">
    <source>
        <dbReference type="ARBA" id="ARBA00022741"/>
    </source>
</evidence>
<organism evidence="11 12">
    <name type="scientific">Plastorhodobacter daqingensis</name>
    <dbReference type="NCBI Taxonomy" id="1387281"/>
    <lineage>
        <taxon>Bacteria</taxon>
        <taxon>Pseudomonadati</taxon>
        <taxon>Pseudomonadota</taxon>
        <taxon>Alphaproteobacteria</taxon>
        <taxon>Rhodobacterales</taxon>
        <taxon>Paracoccaceae</taxon>
        <taxon>Plastorhodobacter</taxon>
    </lineage>
</organism>
<accession>A0ABW2UEM6</accession>
<dbReference type="HAMAP" id="MF_00453">
    <property type="entry name" value="PEPCK_ATP"/>
    <property type="match status" value="1"/>
</dbReference>
<evidence type="ECO:0000256" key="6">
    <source>
        <dbReference type="ARBA" id="ARBA00022793"/>
    </source>
</evidence>
<dbReference type="PANTHER" id="PTHR30031">
    <property type="entry name" value="PHOSPHOENOLPYRUVATE CARBOXYKINASE ATP"/>
    <property type="match status" value="1"/>
</dbReference>
<evidence type="ECO:0000256" key="3">
    <source>
        <dbReference type="ARBA" id="ARBA00012363"/>
    </source>
</evidence>
<dbReference type="NCBIfam" id="TIGR00224">
    <property type="entry name" value="pckA"/>
    <property type="match status" value="1"/>
</dbReference>
<comment type="caution">
    <text evidence="10">Lacks conserved residue(s) required for the propagation of feature annotation.</text>
</comment>
<dbReference type="CDD" id="cd00484">
    <property type="entry name" value="PEPCK_ATP"/>
    <property type="match status" value="1"/>
</dbReference>
<evidence type="ECO:0000256" key="7">
    <source>
        <dbReference type="ARBA" id="ARBA00022840"/>
    </source>
</evidence>
<keyword evidence="10" id="KW-0464">Manganese</keyword>
<feature type="binding site" evidence="10">
    <location>
        <position position="200"/>
    </location>
    <ligand>
        <name>Mn(2+)</name>
        <dbReference type="ChEBI" id="CHEBI:29035"/>
    </ligand>
</feature>
<feature type="binding site" evidence="10">
    <location>
        <begin position="237"/>
        <end position="245"/>
    </location>
    <ligand>
        <name>ATP</name>
        <dbReference type="ChEBI" id="CHEBI:30616"/>
    </ligand>
</feature>
<evidence type="ECO:0000256" key="9">
    <source>
        <dbReference type="ARBA" id="ARBA00047371"/>
    </source>
</evidence>
<dbReference type="SUPFAM" id="SSF53795">
    <property type="entry name" value="PEP carboxykinase-like"/>
    <property type="match status" value="1"/>
</dbReference>
<evidence type="ECO:0000313" key="11">
    <source>
        <dbReference type="EMBL" id="MFC7703119.1"/>
    </source>
</evidence>
<proteinExistence type="inferred from homology"/>
<name>A0ABW2UEM6_9RHOB</name>
<keyword evidence="10" id="KW-0479">Metal-binding</keyword>
<feature type="binding site" evidence="10">
    <location>
        <position position="258"/>
    </location>
    <ligand>
        <name>Mn(2+)</name>
        <dbReference type="ChEBI" id="CHEBI:29035"/>
    </ligand>
</feature>
<feature type="binding site" evidence="10">
    <location>
        <position position="200"/>
    </location>
    <ligand>
        <name>substrate</name>
    </ligand>
</feature>
<dbReference type="GO" id="GO:0004612">
    <property type="term" value="F:phosphoenolpyruvate carboxykinase (ATP) activity"/>
    <property type="evidence" value="ECO:0007669"/>
    <property type="project" value="UniProtKB-EC"/>
</dbReference>
<dbReference type="RefSeq" id="WP_377398744.1">
    <property type="nucleotide sequence ID" value="NZ_JBHTFQ010000001.1"/>
</dbReference>
<evidence type="ECO:0000256" key="1">
    <source>
        <dbReference type="ARBA" id="ARBA00004742"/>
    </source>
</evidence>
<dbReference type="EMBL" id="JBHTFQ010000001">
    <property type="protein sequence ID" value="MFC7703119.1"/>
    <property type="molecule type" value="Genomic_DNA"/>
</dbReference>
<dbReference type="InterPro" id="IPR008210">
    <property type="entry name" value="PEP_carboxykinase_N"/>
</dbReference>
<feature type="binding site" evidence="10">
    <location>
        <position position="219"/>
    </location>
    <ligand>
        <name>Mn(2+)</name>
        <dbReference type="ChEBI" id="CHEBI:29035"/>
    </ligand>
</feature>
<dbReference type="NCBIfam" id="NF006821">
    <property type="entry name" value="PRK09344.1-3"/>
    <property type="match status" value="1"/>
</dbReference>
<feature type="binding site" evidence="10">
    <location>
        <position position="286"/>
    </location>
    <ligand>
        <name>ATP</name>
        <dbReference type="ChEBI" id="CHEBI:30616"/>
    </ligand>
</feature>
<evidence type="ECO:0000256" key="8">
    <source>
        <dbReference type="ARBA" id="ARBA00023239"/>
    </source>
</evidence>
<dbReference type="SUPFAM" id="SSF68923">
    <property type="entry name" value="PEP carboxykinase N-terminal domain"/>
    <property type="match status" value="1"/>
</dbReference>
<dbReference type="PIRSF" id="PIRSF006294">
    <property type="entry name" value="PEP_crbxkin"/>
    <property type="match status" value="1"/>
</dbReference>
<keyword evidence="4 10" id="KW-0312">Gluconeogenesis</keyword>
<feature type="binding site" evidence="10">
    <location>
        <position position="60"/>
    </location>
    <ligand>
        <name>substrate</name>
    </ligand>
</feature>
<keyword evidence="6 10" id="KW-0210">Decarboxylase</keyword>
<dbReference type="PANTHER" id="PTHR30031:SF0">
    <property type="entry name" value="PHOSPHOENOLPYRUVATE CARBOXYKINASE (ATP)"/>
    <property type="match status" value="1"/>
</dbReference>
<feature type="binding site" evidence="10">
    <location>
        <position position="449"/>
    </location>
    <ligand>
        <name>ATP</name>
        <dbReference type="ChEBI" id="CHEBI:30616"/>
    </ligand>
</feature>
<feature type="binding site" evidence="10">
    <location>
        <position position="324"/>
    </location>
    <ligand>
        <name>ATP</name>
        <dbReference type="ChEBI" id="CHEBI:30616"/>
    </ligand>
</feature>
<comment type="catalytic activity">
    <reaction evidence="9 10">
        <text>oxaloacetate + ATP = phosphoenolpyruvate + ADP + CO2</text>
        <dbReference type="Rhea" id="RHEA:18617"/>
        <dbReference type="ChEBI" id="CHEBI:16452"/>
        <dbReference type="ChEBI" id="CHEBI:16526"/>
        <dbReference type="ChEBI" id="CHEBI:30616"/>
        <dbReference type="ChEBI" id="CHEBI:58702"/>
        <dbReference type="ChEBI" id="CHEBI:456216"/>
        <dbReference type="EC" id="4.1.1.49"/>
    </reaction>
</comment>
<comment type="similarity">
    <text evidence="2 10">Belongs to the phosphoenolpyruvate carboxykinase (ATP) family.</text>
</comment>
<evidence type="ECO:0000256" key="10">
    <source>
        <dbReference type="HAMAP-Rule" id="MF_00453"/>
    </source>
</evidence>
<evidence type="ECO:0000256" key="2">
    <source>
        <dbReference type="ARBA" id="ARBA00006052"/>
    </source>
</evidence>
<evidence type="ECO:0000313" key="12">
    <source>
        <dbReference type="Proteomes" id="UP001596516"/>
    </source>
</evidence>
<dbReference type="EC" id="4.1.1.49" evidence="3 10"/>
<keyword evidence="7 10" id="KW-0067">ATP-binding</keyword>
<dbReference type="Gene3D" id="2.170.8.10">
    <property type="entry name" value="Phosphoenolpyruvate Carboxykinase, domain 2"/>
    <property type="match status" value="1"/>
</dbReference>
<feature type="binding site" evidence="10">
    <location>
        <position position="194"/>
    </location>
    <ligand>
        <name>substrate</name>
    </ligand>
</feature>
<keyword evidence="5 10" id="KW-0547">Nucleotide-binding</keyword>
<gene>
    <name evidence="10" type="primary">pckA</name>
    <name evidence="11" type="ORF">ACFQXB_02780</name>
</gene>
<keyword evidence="10" id="KW-0963">Cytoplasm</keyword>
<dbReference type="Pfam" id="PF01293">
    <property type="entry name" value="PEPCK_ATP"/>
    <property type="match status" value="1"/>
</dbReference>
<dbReference type="Gene3D" id="3.90.228.20">
    <property type="match status" value="1"/>
</dbReference>
<comment type="pathway">
    <text evidence="1 10">Carbohydrate biosynthesis; gluconeogenesis.</text>
</comment>
<dbReference type="Proteomes" id="UP001596516">
    <property type="component" value="Unassembled WGS sequence"/>
</dbReference>
<dbReference type="Gene3D" id="3.40.449.10">
    <property type="entry name" value="Phosphoenolpyruvate Carboxykinase, domain 1"/>
    <property type="match status" value="1"/>
</dbReference>
<evidence type="ECO:0000256" key="4">
    <source>
        <dbReference type="ARBA" id="ARBA00022432"/>
    </source>
</evidence>
<keyword evidence="12" id="KW-1185">Reference proteome</keyword>
<comment type="function">
    <text evidence="10">Involved in the gluconeogenesis. Catalyzes the conversion of oxaloacetate (OAA) to phosphoenolpyruvate (PEP) through direct phosphoryl transfer between the nucleoside triphosphate and OAA.</text>
</comment>